<evidence type="ECO:0000313" key="2">
    <source>
        <dbReference type="EMBL" id="MCF2950065.1"/>
    </source>
</evidence>
<dbReference type="Pfam" id="PF02321">
    <property type="entry name" value="OEP"/>
    <property type="match status" value="2"/>
</dbReference>
<dbReference type="InterPro" id="IPR003423">
    <property type="entry name" value="OMP_efflux"/>
</dbReference>
<comment type="caution">
    <text evidence="2">The sequence shown here is derived from an EMBL/GenBank/DDBJ whole genome shotgun (WGS) entry which is preliminary data.</text>
</comment>
<dbReference type="Gene3D" id="1.20.1600.10">
    <property type="entry name" value="Outer membrane efflux proteins (OEP)"/>
    <property type="match status" value="1"/>
</dbReference>
<evidence type="ECO:0000313" key="3">
    <source>
        <dbReference type="Proteomes" id="UP001521137"/>
    </source>
</evidence>
<keyword evidence="3" id="KW-1185">Reference proteome</keyword>
<protein>
    <submittedName>
        <fullName evidence="2">TolC family protein</fullName>
    </submittedName>
</protein>
<sequence>MGKLNLSKINFSIMSDSMTNFSMKSTVSAIALALTLAGCASNQHSTDNRLAKNTFFAEQTFASELTDSAANNQWWTSYSSTQLDGFVAQALQTNRNLAAAQLRFQAAIQQLGYEEAQYWPQGGLQTEASRESVSGNIQNSASLGAAINWQLDLFGRISALINAAQASSLQAQEQKHQLAAEVVSGVTQSFFEWQGNQLKLQIINQQIAAITSSIDVLQARVDEGVASKLDLNRTYAQLNQQKALLPQVETALFQNKAALAVLLGQTPEQIELSFEAELISQNLTQPVALMQPEKALSFRPEISIARYQLIQQSALADAAEAALYPDISISGFAGLLNPIGGKLSSNDDAWSVTPQLNWSILSWPALKAQAKAQRSLNQAVFADYENTIISVIASSQAALVNMKQSKTLHEFADKRLYHAQQAHMQAKAMYEEGQMPFLDLLSARQDALVAQQASVDAKIAFMLAKISTYKAFSGGWSRTLVQ</sequence>
<dbReference type="PANTHER" id="PTHR30203">
    <property type="entry name" value="OUTER MEMBRANE CATION EFFLUX PROTEIN"/>
    <property type="match status" value="1"/>
</dbReference>
<dbReference type="Gene3D" id="2.20.200.10">
    <property type="entry name" value="Outer membrane efflux proteins (OEP)"/>
    <property type="match status" value="1"/>
</dbReference>
<name>A0ABS9DB61_9ALTE</name>
<accession>A0ABS9DB61</accession>
<proteinExistence type="inferred from homology"/>
<organism evidence="2 3">
    <name type="scientific">Paraglaciecola algarum</name>
    <dbReference type="NCBI Taxonomy" id="3050085"/>
    <lineage>
        <taxon>Bacteria</taxon>
        <taxon>Pseudomonadati</taxon>
        <taxon>Pseudomonadota</taxon>
        <taxon>Gammaproteobacteria</taxon>
        <taxon>Alteromonadales</taxon>
        <taxon>Alteromonadaceae</taxon>
        <taxon>Paraglaciecola</taxon>
    </lineage>
</organism>
<evidence type="ECO:0000256" key="1">
    <source>
        <dbReference type="ARBA" id="ARBA00007613"/>
    </source>
</evidence>
<dbReference type="EMBL" id="JAKGAS010000014">
    <property type="protein sequence ID" value="MCF2950065.1"/>
    <property type="molecule type" value="Genomic_DNA"/>
</dbReference>
<dbReference type="SUPFAM" id="SSF56954">
    <property type="entry name" value="Outer membrane efflux proteins (OEP)"/>
    <property type="match status" value="1"/>
</dbReference>
<gene>
    <name evidence="2" type="ORF">L0668_18245</name>
</gene>
<comment type="similarity">
    <text evidence="1">Belongs to the outer membrane factor (OMF) (TC 1.B.17) family.</text>
</comment>
<reference evidence="2 3" key="1">
    <citation type="submission" date="2022-01" db="EMBL/GenBank/DDBJ databases">
        <title>Paraglaciecola sp. G1-23.</title>
        <authorList>
            <person name="Jin M.S."/>
            <person name="Han D.M."/>
            <person name="Kim H.M."/>
            <person name="Jeon C.O."/>
        </authorList>
    </citation>
    <scope>NUCLEOTIDE SEQUENCE [LARGE SCALE GENOMIC DNA]</scope>
    <source>
        <strain evidence="2 3">G1-23</strain>
    </source>
</reference>
<dbReference type="RefSeq" id="WP_235314166.1">
    <property type="nucleotide sequence ID" value="NZ_JAKGAS010000014.1"/>
</dbReference>
<dbReference type="Proteomes" id="UP001521137">
    <property type="component" value="Unassembled WGS sequence"/>
</dbReference>
<dbReference type="InterPro" id="IPR010131">
    <property type="entry name" value="MdtP/NodT-like"/>
</dbReference>